<dbReference type="EMBL" id="JAAGOA010000002">
    <property type="protein sequence ID" value="NED99077.1"/>
    <property type="molecule type" value="Genomic_DNA"/>
</dbReference>
<sequence>MRARIVTSIAAVGLLLAGCGGDDGEETEQAQPTDDSNASGETEGSDDDGGADEQMRSVTVGALPIVPTTALQLGIDQGFFTEHGIDVTLELGQGGAALLPAVVAGEIDFVVGQPLPLMLARDQGLDLRVVTGFSASKPEGDDINGVFSAEGSDIQSAADLAGQRVAVNTLNGAGDVTIREAVRQDGGDAESVQFVELPFPNMPAALQQGDVDAVWIPEPFVTTLVDDGAQLVTYNYQAVAPGLDTMVTFTGGELADADPELVEDFVAAMDQSLTYAEENPEQVRETMVDFLDMDPALAERVAIETFTSEVNVDALQTLGELAVQDGLLDESPDLDTMLH</sequence>
<dbReference type="GO" id="GO:0042597">
    <property type="term" value="C:periplasmic space"/>
    <property type="evidence" value="ECO:0007669"/>
    <property type="project" value="UniProtKB-SubCell"/>
</dbReference>
<dbReference type="PANTHER" id="PTHR30024:SF47">
    <property type="entry name" value="TAURINE-BINDING PERIPLASMIC PROTEIN"/>
    <property type="match status" value="1"/>
</dbReference>
<reference evidence="6 7" key="1">
    <citation type="submission" date="2020-02" db="EMBL/GenBank/DDBJ databases">
        <authorList>
            <person name="Li X.-J."/>
            <person name="Han X.-M."/>
        </authorList>
    </citation>
    <scope>NUCLEOTIDE SEQUENCE [LARGE SCALE GENOMIC DNA]</scope>
    <source>
        <strain evidence="6 7">CCTCC AB 2017055</strain>
    </source>
</reference>
<dbReference type="InterPro" id="IPR015168">
    <property type="entry name" value="SsuA/THI5"/>
</dbReference>
<dbReference type="Proteomes" id="UP000475214">
    <property type="component" value="Unassembled WGS sequence"/>
</dbReference>
<evidence type="ECO:0000256" key="2">
    <source>
        <dbReference type="ARBA" id="ARBA00010742"/>
    </source>
</evidence>
<comment type="subcellular location">
    <subcellularLocation>
        <location evidence="1">Periplasm</location>
    </subcellularLocation>
</comment>
<dbReference type="Gene3D" id="3.40.190.10">
    <property type="entry name" value="Periplasmic binding protein-like II"/>
    <property type="match status" value="2"/>
</dbReference>
<evidence type="ECO:0000256" key="1">
    <source>
        <dbReference type="ARBA" id="ARBA00004418"/>
    </source>
</evidence>
<evidence type="ECO:0000313" key="6">
    <source>
        <dbReference type="EMBL" id="NED99077.1"/>
    </source>
</evidence>
<feature type="region of interest" description="Disordered" evidence="4">
    <location>
        <begin position="20"/>
        <end position="53"/>
    </location>
</feature>
<organism evidence="6 7">
    <name type="scientific">Phytoactinopolyspora halotolerans</name>
    <dbReference type="NCBI Taxonomy" id="1981512"/>
    <lineage>
        <taxon>Bacteria</taxon>
        <taxon>Bacillati</taxon>
        <taxon>Actinomycetota</taxon>
        <taxon>Actinomycetes</taxon>
        <taxon>Jiangellales</taxon>
        <taxon>Jiangellaceae</taxon>
        <taxon>Phytoactinopolyspora</taxon>
    </lineage>
</organism>
<name>A0A6L9S3S3_9ACTN</name>
<evidence type="ECO:0000259" key="5">
    <source>
        <dbReference type="Pfam" id="PF09084"/>
    </source>
</evidence>
<dbReference type="SUPFAM" id="SSF53850">
    <property type="entry name" value="Periplasmic binding protein-like II"/>
    <property type="match status" value="1"/>
</dbReference>
<evidence type="ECO:0000256" key="3">
    <source>
        <dbReference type="ARBA" id="ARBA00022729"/>
    </source>
</evidence>
<evidence type="ECO:0000256" key="4">
    <source>
        <dbReference type="SAM" id="MobiDB-lite"/>
    </source>
</evidence>
<keyword evidence="3" id="KW-0732">Signal</keyword>
<dbReference type="PROSITE" id="PS51257">
    <property type="entry name" value="PROKAR_LIPOPROTEIN"/>
    <property type="match status" value="1"/>
</dbReference>
<accession>A0A6L9S3S3</accession>
<protein>
    <submittedName>
        <fullName evidence="6">ABC transporter substrate-binding protein</fullName>
    </submittedName>
</protein>
<proteinExistence type="inferred from homology"/>
<dbReference type="PANTHER" id="PTHR30024">
    <property type="entry name" value="ALIPHATIC SULFONATES-BINDING PROTEIN-RELATED"/>
    <property type="match status" value="1"/>
</dbReference>
<dbReference type="RefSeq" id="WP_163732351.1">
    <property type="nucleotide sequence ID" value="NZ_JAAGOA010000002.1"/>
</dbReference>
<dbReference type="Pfam" id="PF09084">
    <property type="entry name" value="NMT1"/>
    <property type="match status" value="1"/>
</dbReference>
<gene>
    <name evidence="6" type="ORF">G1H10_02730</name>
</gene>
<comment type="caution">
    <text evidence="6">The sequence shown here is derived from an EMBL/GenBank/DDBJ whole genome shotgun (WGS) entry which is preliminary data.</text>
</comment>
<dbReference type="AlphaFoldDB" id="A0A6L9S3S3"/>
<comment type="similarity">
    <text evidence="2">Belongs to the bacterial solute-binding protein SsuA/TauA family.</text>
</comment>
<keyword evidence="7" id="KW-1185">Reference proteome</keyword>
<feature type="domain" description="SsuA/THI5-like" evidence="5">
    <location>
        <begin position="73"/>
        <end position="282"/>
    </location>
</feature>
<evidence type="ECO:0000313" key="7">
    <source>
        <dbReference type="Proteomes" id="UP000475214"/>
    </source>
</evidence>